<proteinExistence type="predicted"/>
<dbReference type="RefSeq" id="WP_184018347.1">
    <property type="nucleotide sequence ID" value="NZ_JACHFD010000009.1"/>
</dbReference>
<dbReference type="EMBL" id="JACHFD010000009">
    <property type="protein sequence ID" value="MBB5351824.1"/>
    <property type="molecule type" value="Genomic_DNA"/>
</dbReference>
<evidence type="ECO:0000313" key="2">
    <source>
        <dbReference type="EMBL" id="MBB5351824.1"/>
    </source>
</evidence>
<reference evidence="2 3" key="1">
    <citation type="submission" date="2020-08" db="EMBL/GenBank/DDBJ databases">
        <title>Genomic Encyclopedia of Type Strains, Phase IV (KMG-IV): sequencing the most valuable type-strain genomes for metagenomic binning, comparative biology and taxonomic classification.</title>
        <authorList>
            <person name="Goeker M."/>
        </authorList>
    </citation>
    <scope>NUCLEOTIDE SEQUENCE [LARGE SCALE GENOMIC DNA]</scope>
    <source>
        <strain evidence="2 3">YC6886</strain>
    </source>
</reference>
<dbReference type="Proteomes" id="UP000557717">
    <property type="component" value="Unassembled WGS sequence"/>
</dbReference>
<accession>A0A840V8A3</accession>
<keyword evidence="3" id="KW-1185">Reference proteome</keyword>
<evidence type="ECO:0000313" key="3">
    <source>
        <dbReference type="Proteomes" id="UP000557717"/>
    </source>
</evidence>
<gene>
    <name evidence="2" type="ORF">HNR46_002063</name>
</gene>
<name>A0A840V8A3_9BACT</name>
<keyword evidence="1" id="KW-0812">Transmembrane</keyword>
<keyword evidence="1" id="KW-1133">Transmembrane helix</keyword>
<dbReference type="AlphaFoldDB" id="A0A840V8A3"/>
<feature type="transmembrane region" description="Helical" evidence="1">
    <location>
        <begin position="12"/>
        <end position="30"/>
    </location>
</feature>
<keyword evidence="1" id="KW-0472">Membrane</keyword>
<sequence>MPTKRHRFAEAISTGLVVTAAGIGITWHFVENRELKTRPLEDALWVCDWDVTKIYGPGSPEQASVVKQFRNGGLTNLKFAAPTLYRMGGSSSHDSREGILMVPFDPRHPETARALVAQKEP</sequence>
<organism evidence="2 3">
    <name type="scientific">Haloferula luteola</name>
    <dbReference type="NCBI Taxonomy" id="595692"/>
    <lineage>
        <taxon>Bacteria</taxon>
        <taxon>Pseudomonadati</taxon>
        <taxon>Verrucomicrobiota</taxon>
        <taxon>Verrucomicrobiia</taxon>
        <taxon>Verrucomicrobiales</taxon>
        <taxon>Verrucomicrobiaceae</taxon>
        <taxon>Haloferula</taxon>
    </lineage>
</organism>
<evidence type="ECO:0000256" key="1">
    <source>
        <dbReference type="SAM" id="Phobius"/>
    </source>
</evidence>
<protein>
    <submittedName>
        <fullName evidence="2">Uncharacterized protein</fullName>
    </submittedName>
</protein>
<comment type="caution">
    <text evidence="2">The sequence shown here is derived from an EMBL/GenBank/DDBJ whole genome shotgun (WGS) entry which is preliminary data.</text>
</comment>